<accession>A0A3P7LS48</accession>
<keyword evidence="3" id="KW-1185">Reference proteome</keyword>
<dbReference type="OrthoDB" id="5871362at2759"/>
<evidence type="ECO:0000256" key="1">
    <source>
        <dbReference type="SAM" id="MobiDB-lite"/>
    </source>
</evidence>
<evidence type="ECO:0000313" key="3">
    <source>
        <dbReference type="Proteomes" id="UP000270094"/>
    </source>
</evidence>
<proteinExistence type="predicted"/>
<sequence>SLCCISKYNFDLDIVAATSAAPNSTITTLQLITLSNTILKSSTTTERIPPSTIVDEKGTSEGPEDTARSNSALHIDEDSRSTTTAEHLQRAPSLTTSLSESLVQSGSTFVENDTENRIETSLNESVDATSSEEDAVEIIDDDPAFNYTVSSNCTLNMRNQARVCTEPLMRTWVALRASWPHLAEVTFPIYKYSRVELLELCDRYANVFLCANIDDIRVCIMDELSIISYLLKYATHLSRHFGKLLSEMKDIAYTKYMWSS</sequence>
<protein>
    <submittedName>
        <fullName evidence="2">Uncharacterized protein</fullName>
    </submittedName>
</protein>
<dbReference type="AlphaFoldDB" id="A0A3P7LS48"/>
<reference evidence="2 3" key="1">
    <citation type="submission" date="2018-11" db="EMBL/GenBank/DDBJ databases">
        <authorList>
            <consortium name="Pathogen Informatics"/>
        </authorList>
    </citation>
    <scope>NUCLEOTIDE SEQUENCE [LARGE SCALE GENOMIC DNA]</scope>
</reference>
<feature type="region of interest" description="Disordered" evidence="1">
    <location>
        <begin position="42"/>
        <end position="97"/>
    </location>
</feature>
<feature type="compositionally biased region" description="Polar residues" evidence="1">
    <location>
        <begin position="81"/>
        <end position="97"/>
    </location>
</feature>
<organism evidence="2 3">
    <name type="scientific">Strongylus vulgaris</name>
    <name type="common">Blood worm</name>
    <dbReference type="NCBI Taxonomy" id="40348"/>
    <lineage>
        <taxon>Eukaryota</taxon>
        <taxon>Metazoa</taxon>
        <taxon>Ecdysozoa</taxon>
        <taxon>Nematoda</taxon>
        <taxon>Chromadorea</taxon>
        <taxon>Rhabditida</taxon>
        <taxon>Rhabditina</taxon>
        <taxon>Rhabditomorpha</taxon>
        <taxon>Strongyloidea</taxon>
        <taxon>Strongylidae</taxon>
        <taxon>Strongylus</taxon>
    </lineage>
</organism>
<dbReference type="EMBL" id="UYYB01115254">
    <property type="protein sequence ID" value="VDM81932.1"/>
    <property type="molecule type" value="Genomic_DNA"/>
</dbReference>
<name>A0A3P7LS48_STRVU</name>
<gene>
    <name evidence="2" type="ORF">SVUK_LOCUS16930</name>
</gene>
<feature type="non-terminal residue" evidence="2">
    <location>
        <position position="1"/>
    </location>
</feature>
<dbReference type="Proteomes" id="UP000270094">
    <property type="component" value="Unassembled WGS sequence"/>
</dbReference>
<evidence type="ECO:0000313" key="2">
    <source>
        <dbReference type="EMBL" id="VDM81932.1"/>
    </source>
</evidence>